<organism evidence="2 3">
    <name type="scientific">Dreissena polymorpha</name>
    <name type="common">Zebra mussel</name>
    <name type="synonym">Mytilus polymorpha</name>
    <dbReference type="NCBI Taxonomy" id="45954"/>
    <lineage>
        <taxon>Eukaryota</taxon>
        <taxon>Metazoa</taxon>
        <taxon>Spiralia</taxon>
        <taxon>Lophotrochozoa</taxon>
        <taxon>Mollusca</taxon>
        <taxon>Bivalvia</taxon>
        <taxon>Autobranchia</taxon>
        <taxon>Heteroconchia</taxon>
        <taxon>Euheterodonta</taxon>
        <taxon>Imparidentia</taxon>
        <taxon>Neoheterodontei</taxon>
        <taxon>Myida</taxon>
        <taxon>Dreissenoidea</taxon>
        <taxon>Dreissenidae</taxon>
        <taxon>Dreissena</taxon>
    </lineage>
</organism>
<sequence length="147" mass="16542">MRHLGPEFESAVPEKAQEAIASQQDGGSNLATGDKSHSEMLIDKSYGKTTTAESENDFIELKTMDTNFEQAGGKTNFETVFFSDDKDLRDMEPHDTSLKLSPRIPENFETLYKSVTEEEASYLDDVEKNTDIDEGRLNNYLTSLKTM</sequence>
<proteinExistence type="predicted"/>
<protein>
    <submittedName>
        <fullName evidence="2">Uncharacterized protein</fullName>
    </submittedName>
</protein>
<name>A0A9D4LVW8_DREPO</name>
<feature type="compositionally biased region" description="Basic and acidic residues" evidence="1">
    <location>
        <begin position="34"/>
        <end position="46"/>
    </location>
</feature>
<gene>
    <name evidence="2" type="ORF">DPMN_027785</name>
</gene>
<feature type="region of interest" description="Disordered" evidence="1">
    <location>
        <begin position="1"/>
        <end position="54"/>
    </location>
</feature>
<reference evidence="2" key="1">
    <citation type="journal article" date="2019" name="bioRxiv">
        <title>The Genome of the Zebra Mussel, Dreissena polymorpha: A Resource for Invasive Species Research.</title>
        <authorList>
            <person name="McCartney M.A."/>
            <person name="Auch B."/>
            <person name="Kono T."/>
            <person name="Mallez S."/>
            <person name="Zhang Y."/>
            <person name="Obille A."/>
            <person name="Becker A."/>
            <person name="Abrahante J.E."/>
            <person name="Garbe J."/>
            <person name="Badalamenti J.P."/>
            <person name="Herman A."/>
            <person name="Mangelson H."/>
            <person name="Liachko I."/>
            <person name="Sullivan S."/>
            <person name="Sone E.D."/>
            <person name="Koren S."/>
            <person name="Silverstein K.A.T."/>
            <person name="Beckman K.B."/>
            <person name="Gohl D.M."/>
        </authorList>
    </citation>
    <scope>NUCLEOTIDE SEQUENCE</scope>
    <source>
        <strain evidence="2">Duluth1</strain>
        <tissue evidence="2">Whole animal</tissue>
    </source>
</reference>
<dbReference type="AlphaFoldDB" id="A0A9D4LVW8"/>
<accession>A0A9D4LVW8</accession>
<evidence type="ECO:0000313" key="2">
    <source>
        <dbReference type="EMBL" id="KAH3864759.1"/>
    </source>
</evidence>
<evidence type="ECO:0000256" key="1">
    <source>
        <dbReference type="SAM" id="MobiDB-lite"/>
    </source>
</evidence>
<keyword evidence="3" id="KW-1185">Reference proteome</keyword>
<comment type="caution">
    <text evidence="2">The sequence shown here is derived from an EMBL/GenBank/DDBJ whole genome shotgun (WGS) entry which is preliminary data.</text>
</comment>
<evidence type="ECO:0000313" key="3">
    <source>
        <dbReference type="Proteomes" id="UP000828390"/>
    </source>
</evidence>
<reference evidence="2" key="2">
    <citation type="submission" date="2020-11" db="EMBL/GenBank/DDBJ databases">
        <authorList>
            <person name="McCartney M.A."/>
            <person name="Auch B."/>
            <person name="Kono T."/>
            <person name="Mallez S."/>
            <person name="Becker A."/>
            <person name="Gohl D.M."/>
            <person name="Silverstein K.A.T."/>
            <person name="Koren S."/>
            <person name="Bechman K.B."/>
            <person name="Herman A."/>
            <person name="Abrahante J.E."/>
            <person name="Garbe J."/>
        </authorList>
    </citation>
    <scope>NUCLEOTIDE SEQUENCE</scope>
    <source>
        <strain evidence="2">Duluth1</strain>
        <tissue evidence="2">Whole animal</tissue>
    </source>
</reference>
<dbReference type="Proteomes" id="UP000828390">
    <property type="component" value="Unassembled WGS sequence"/>
</dbReference>
<feature type="compositionally biased region" description="Polar residues" evidence="1">
    <location>
        <begin position="20"/>
        <end position="31"/>
    </location>
</feature>
<dbReference type="EMBL" id="JAIWYP010000002">
    <property type="protein sequence ID" value="KAH3864759.1"/>
    <property type="molecule type" value="Genomic_DNA"/>
</dbReference>